<protein>
    <recommendedName>
        <fullName evidence="2">Beta-carotene isomerase D27-like C-terminal domain-containing protein</fullName>
    </recommendedName>
</protein>
<feature type="domain" description="Beta-carotene isomerase D27-like C-terminal" evidence="2">
    <location>
        <begin position="171"/>
        <end position="252"/>
    </location>
</feature>
<feature type="compositionally biased region" description="Polar residues" evidence="1">
    <location>
        <begin position="287"/>
        <end position="298"/>
    </location>
</feature>
<evidence type="ECO:0000313" key="3">
    <source>
        <dbReference type="EMBL" id="KAI5077287.1"/>
    </source>
</evidence>
<evidence type="ECO:0000259" key="2">
    <source>
        <dbReference type="Pfam" id="PF13225"/>
    </source>
</evidence>
<dbReference type="AlphaFoldDB" id="A0A9D4ZKL0"/>
<dbReference type="PANTHER" id="PTHR33591:SF4">
    <property type="entry name" value="OS08G0114100 PROTEIN"/>
    <property type="match status" value="1"/>
</dbReference>
<evidence type="ECO:0000256" key="1">
    <source>
        <dbReference type="SAM" id="MobiDB-lite"/>
    </source>
</evidence>
<name>A0A9D4ZKL0_ADICA</name>
<accession>A0A9D4ZKL0</accession>
<dbReference type="EMBL" id="JABFUD020000007">
    <property type="protein sequence ID" value="KAI5077287.1"/>
    <property type="molecule type" value="Genomic_DNA"/>
</dbReference>
<dbReference type="GO" id="GO:0005506">
    <property type="term" value="F:iron ion binding"/>
    <property type="evidence" value="ECO:0007669"/>
    <property type="project" value="InterPro"/>
</dbReference>
<proteinExistence type="predicted"/>
<dbReference type="Proteomes" id="UP000886520">
    <property type="component" value="Chromosome 7"/>
</dbReference>
<dbReference type="PANTHER" id="PTHR33591">
    <property type="entry name" value="BETA-CAROTENE ISOMERASE D27"/>
    <property type="match status" value="1"/>
</dbReference>
<evidence type="ECO:0000313" key="4">
    <source>
        <dbReference type="Proteomes" id="UP000886520"/>
    </source>
</evidence>
<dbReference type="InterPro" id="IPR038938">
    <property type="entry name" value="D27-like"/>
</dbReference>
<sequence length="298" mass="33441">METMMRGARHPAADLMGAMDVGGHPPLVWMAGGSTTSSSSSSRRGWDSGWRNRRRRDVVVVRCGMVGEPAPFGHRSRYSDSPYDLFCINRLAQAMSHKTGLTTNLEGYDALIDISRQLASSTSPKRQREIVLEVLPLALPLWMPHTMRWLLRPSKLVWEFYAFTTPLLFQWLVGPVEVKETHVNGVTQKSVVHIKKCRYLENSNCVGMCMNLCKIPSERFIKQEFGVDVAMIPNFEDMSCDMIFGQAPIPLEQDPAMSQPCYKALCMNAEGKDRDCPKVPQPKLATSHGNAQKSHNLS</sequence>
<gene>
    <name evidence="3" type="ORF">GOP47_0007111</name>
</gene>
<dbReference type="OrthoDB" id="416096at2759"/>
<organism evidence="3 4">
    <name type="scientific">Adiantum capillus-veneris</name>
    <name type="common">Maidenhair fern</name>
    <dbReference type="NCBI Taxonomy" id="13818"/>
    <lineage>
        <taxon>Eukaryota</taxon>
        <taxon>Viridiplantae</taxon>
        <taxon>Streptophyta</taxon>
        <taxon>Embryophyta</taxon>
        <taxon>Tracheophyta</taxon>
        <taxon>Polypodiopsida</taxon>
        <taxon>Polypodiidae</taxon>
        <taxon>Polypodiales</taxon>
        <taxon>Pteridineae</taxon>
        <taxon>Pteridaceae</taxon>
        <taxon>Vittarioideae</taxon>
        <taxon>Adiantum</taxon>
    </lineage>
</organism>
<dbReference type="InterPro" id="IPR025114">
    <property type="entry name" value="D27-like_C"/>
</dbReference>
<keyword evidence="4" id="KW-1185">Reference proteome</keyword>
<reference evidence="3" key="1">
    <citation type="submission" date="2021-01" db="EMBL/GenBank/DDBJ databases">
        <title>Adiantum capillus-veneris genome.</title>
        <authorList>
            <person name="Fang Y."/>
            <person name="Liao Q."/>
        </authorList>
    </citation>
    <scope>NUCLEOTIDE SEQUENCE</scope>
    <source>
        <strain evidence="3">H3</strain>
        <tissue evidence="3">Leaf</tissue>
    </source>
</reference>
<feature type="region of interest" description="Disordered" evidence="1">
    <location>
        <begin position="277"/>
        <end position="298"/>
    </location>
</feature>
<comment type="caution">
    <text evidence="3">The sequence shown here is derived from an EMBL/GenBank/DDBJ whole genome shotgun (WGS) entry which is preliminary data.</text>
</comment>
<dbReference type="Pfam" id="PF13225">
    <property type="entry name" value="D27-like_C"/>
    <property type="match status" value="1"/>
</dbReference>